<evidence type="ECO:0000256" key="1">
    <source>
        <dbReference type="SAM" id="Phobius"/>
    </source>
</evidence>
<feature type="transmembrane region" description="Helical" evidence="1">
    <location>
        <begin position="50"/>
        <end position="70"/>
    </location>
</feature>
<dbReference type="PANTHER" id="PTHR39165:SF1">
    <property type="entry name" value="DUF456 DOMAIN-CONTAINING PROTEIN"/>
    <property type="match status" value="1"/>
</dbReference>
<feature type="transmembrane region" description="Helical" evidence="1">
    <location>
        <begin position="77"/>
        <end position="97"/>
    </location>
</feature>
<dbReference type="RefSeq" id="WP_015763567.1">
    <property type="nucleotide sequence ID" value="NZ_CP039375.1"/>
</dbReference>
<gene>
    <name evidence="2" type="ORF">E5139_00370</name>
</gene>
<reference evidence="2 3" key="2">
    <citation type="submission" date="2019-04" db="EMBL/GenBank/DDBJ databases">
        <authorList>
            <person name="Yang S."/>
            <person name="Wei W."/>
        </authorList>
    </citation>
    <scope>NUCLEOTIDE SEQUENCE [LARGE SCALE GENOMIC DNA]</scope>
    <source>
        <strain evidence="3">ZP60</strain>
    </source>
</reference>
<feature type="transmembrane region" description="Helical" evidence="1">
    <location>
        <begin position="131"/>
        <end position="160"/>
    </location>
</feature>
<reference evidence="2 3" key="1">
    <citation type="submission" date="2019-04" db="EMBL/GenBank/DDBJ databases">
        <title>Complete genome sequence of Arthrobacter sp. ZXY-2 associated with effective atrazine degradation and salt adaptation.</title>
        <authorList>
            <person name="Zhao X."/>
        </authorList>
    </citation>
    <scope>NUCLEOTIDE SEQUENCE [LARGE SCALE GENOMIC DNA]</scope>
    <source>
        <strain evidence="3">ZP60</strain>
    </source>
</reference>
<keyword evidence="1" id="KW-0812">Transmembrane</keyword>
<dbReference type="EMBL" id="CP039375">
    <property type="protein sequence ID" value="QCD64154.1"/>
    <property type="molecule type" value="Genomic_DNA"/>
</dbReference>
<dbReference type="GeneID" id="42177345"/>
<dbReference type="InterPro" id="IPR007403">
    <property type="entry name" value="DUF456"/>
</dbReference>
<dbReference type="AlphaFoldDB" id="A0A4D6K8Y7"/>
<protein>
    <submittedName>
        <fullName evidence="2">DUF456 domain-containing protein</fullName>
    </submittedName>
</protein>
<proteinExistence type="predicted"/>
<organism evidence="2 3">
    <name type="scientific">Halomicrobium mukohataei</name>
    <dbReference type="NCBI Taxonomy" id="57705"/>
    <lineage>
        <taxon>Archaea</taxon>
        <taxon>Methanobacteriati</taxon>
        <taxon>Methanobacteriota</taxon>
        <taxon>Stenosarchaea group</taxon>
        <taxon>Halobacteria</taxon>
        <taxon>Halobacteriales</taxon>
        <taxon>Haloarculaceae</taxon>
        <taxon>Halomicrobium</taxon>
    </lineage>
</organism>
<sequence length="161" mass="16228">MIDLLVLALAFVLLVVGVVGSVVPQMPGAPFSIAGVLVYWWHSGFSEPGALLLAVLLAVGVATLAIDWLGGAVAAKVGGASTATAVIASLVGVVLFFVSGGPLGMILGMTLTVFVVEYYRQQDARAGAKAALVTTLGILSSSVMQAVLTGAMLVTMVVVAL</sequence>
<feature type="transmembrane region" description="Helical" evidence="1">
    <location>
        <begin position="103"/>
        <end position="119"/>
    </location>
</feature>
<dbReference type="Pfam" id="PF04306">
    <property type="entry name" value="DUF456"/>
    <property type="match status" value="1"/>
</dbReference>
<dbReference type="KEGG" id="halz:E5139_00370"/>
<evidence type="ECO:0000313" key="3">
    <source>
        <dbReference type="Proteomes" id="UP000297053"/>
    </source>
</evidence>
<dbReference type="OMA" id="LYWVASG"/>
<name>A0A4D6K8Y7_9EURY</name>
<dbReference type="PANTHER" id="PTHR39165">
    <property type="entry name" value="IG HYPOTHETICAL 17883"/>
    <property type="match status" value="1"/>
</dbReference>
<dbReference type="Proteomes" id="UP000297053">
    <property type="component" value="Chromosome"/>
</dbReference>
<accession>A0A4D6K8Y7</accession>
<keyword evidence="1" id="KW-0472">Membrane</keyword>
<evidence type="ECO:0000313" key="2">
    <source>
        <dbReference type="EMBL" id="QCD64154.1"/>
    </source>
</evidence>
<keyword evidence="1" id="KW-1133">Transmembrane helix</keyword>